<evidence type="ECO:0008006" key="4">
    <source>
        <dbReference type="Google" id="ProtNLM"/>
    </source>
</evidence>
<organism evidence="3">
    <name type="scientific">Anopheles darlingi</name>
    <name type="common">Mosquito</name>
    <dbReference type="NCBI Taxonomy" id="43151"/>
    <lineage>
        <taxon>Eukaryota</taxon>
        <taxon>Metazoa</taxon>
        <taxon>Ecdysozoa</taxon>
        <taxon>Arthropoda</taxon>
        <taxon>Hexapoda</taxon>
        <taxon>Insecta</taxon>
        <taxon>Pterygota</taxon>
        <taxon>Neoptera</taxon>
        <taxon>Endopterygota</taxon>
        <taxon>Diptera</taxon>
        <taxon>Nematocera</taxon>
        <taxon>Culicoidea</taxon>
        <taxon>Culicidae</taxon>
        <taxon>Anophelinae</taxon>
        <taxon>Anopheles</taxon>
    </lineage>
</organism>
<evidence type="ECO:0000256" key="2">
    <source>
        <dbReference type="SAM" id="SignalP"/>
    </source>
</evidence>
<evidence type="ECO:0000313" key="3">
    <source>
        <dbReference type="EMBL" id="MBW75714.1"/>
    </source>
</evidence>
<proteinExistence type="predicted"/>
<name>A0A2M4DDN0_ANODA</name>
<sequence>MRTAAAVLLLLLLLLATTAASVGAAAVAATSGVGGSSTRGSTRILFLLRRRLCSSVMTNFGEISMPFWEGRWRRYLVTVVFCLLMLLSISGNNQSTAAAGDIGRLQQ</sequence>
<feature type="transmembrane region" description="Helical" evidence="1">
    <location>
        <begin position="72"/>
        <end position="89"/>
    </location>
</feature>
<feature type="signal peptide" evidence="2">
    <location>
        <begin position="1"/>
        <end position="19"/>
    </location>
</feature>
<evidence type="ECO:0000256" key="1">
    <source>
        <dbReference type="SAM" id="Phobius"/>
    </source>
</evidence>
<keyword evidence="1" id="KW-0812">Transmembrane</keyword>
<keyword evidence="1" id="KW-1133">Transmembrane helix</keyword>
<feature type="chain" id="PRO_5014708083" description="Secreted protein" evidence="2">
    <location>
        <begin position="20"/>
        <end position="107"/>
    </location>
</feature>
<protein>
    <recommendedName>
        <fullName evidence="4">Secreted protein</fullName>
    </recommendedName>
</protein>
<dbReference type="EMBL" id="GGFL01011536">
    <property type="protein sequence ID" value="MBW75714.1"/>
    <property type="molecule type" value="Transcribed_RNA"/>
</dbReference>
<keyword evidence="2" id="KW-0732">Signal</keyword>
<keyword evidence="1" id="KW-0472">Membrane</keyword>
<dbReference type="AlphaFoldDB" id="A0A2M4DDN0"/>
<reference evidence="3" key="1">
    <citation type="submission" date="2018-01" db="EMBL/GenBank/DDBJ databases">
        <title>An insight into the sialome of Amazonian anophelines.</title>
        <authorList>
            <person name="Ribeiro J.M."/>
            <person name="Scarpassa V."/>
            <person name="Calvo E."/>
        </authorList>
    </citation>
    <scope>NUCLEOTIDE SEQUENCE</scope>
</reference>
<accession>A0A2M4DDN0</accession>